<dbReference type="OrthoDB" id="420606at2759"/>
<keyword evidence="4" id="KW-0560">Oxidoreductase</keyword>
<accession>A0A0D0BXW1</accession>
<protein>
    <submittedName>
        <fullName evidence="7">Unplaced genomic scaffold GYMLUscaffold_66, whole genome shotgun sequence</fullName>
    </submittedName>
</protein>
<evidence type="ECO:0000313" key="8">
    <source>
        <dbReference type="Proteomes" id="UP000053593"/>
    </source>
</evidence>
<evidence type="ECO:0000256" key="5">
    <source>
        <dbReference type="ARBA" id="ARBA00023033"/>
    </source>
</evidence>
<gene>
    <name evidence="7" type="ORF">GYMLUDRAFT_249387</name>
</gene>
<organism evidence="7 8">
    <name type="scientific">Collybiopsis luxurians FD-317 M1</name>
    <dbReference type="NCBI Taxonomy" id="944289"/>
    <lineage>
        <taxon>Eukaryota</taxon>
        <taxon>Fungi</taxon>
        <taxon>Dikarya</taxon>
        <taxon>Basidiomycota</taxon>
        <taxon>Agaricomycotina</taxon>
        <taxon>Agaricomycetes</taxon>
        <taxon>Agaricomycetidae</taxon>
        <taxon>Agaricales</taxon>
        <taxon>Marasmiineae</taxon>
        <taxon>Omphalotaceae</taxon>
        <taxon>Collybiopsis</taxon>
        <taxon>Collybiopsis luxurians</taxon>
    </lineage>
</organism>
<keyword evidence="3" id="KW-0274">FAD</keyword>
<dbReference type="InterPro" id="IPR036188">
    <property type="entry name" value="FAD/NAD-bd_sf"/>
</dbReference>
<comment type="similarity">
    <text evidence="1">Belongs to the paxM FAD-dependent monooxygenase family.</text>
</comment>
<dbReference type="EMBL" id="KN834814">
    <property type="protein sequence ID" value="KIK54674.1"/>
    <property type="molecule type" value="Genomic_DNA"/>
</dbReference>
<dbReference type="AlphaFoldDB" id="A0A0D0BXW1"/>
<dbReference type="HOGENOM" id="CLU_009665_19_3_1"/>
<evidence type="ECO:0000256" key="2">
    <source>
        <dbReference type="ARBA" id="ARBA00022630"/>
    </source>
</evidence>
<dbReference type="PRINTS" id="PR00420">
    <property type="entry name" value="RNGMNOXGNASE"/>
</dbReference>
<name>A0A0D0BXW1_9AGAR</name>
<dbReference type="InterPro" id="IPR002938">
    <property type="entry name" value="FAD-bd"/>
</dbReference>
<evidence type="ECO:0000256" key="3">
    <source>
        <dbReference type="ARBA" id="ARBA00022827"/>
    </source>
</evidence>
<evidence type="ECO:0000259" key="6">
    <source>
        <dbReference type="Pfam" id="PF01494"/>
    </source>
</evidence>
<evidence type="ECO:0000256" key="4">
    <source>
        <dbReference type="ARBA" id="ARBA00023002"/>
    </source>
</evidence>
<keyword evidence="5" id="KW-0503">Monooxygenase</keyword>
<dbReference type="InterPro" id="IPR050493">
    <property type="entry name" value="FAD-dep_Monooxygenase_BioMet"/>
</dbReference>
<dbReference type="Gene3D" id="3.50.50.60">
    <property type="entry name" value="FAD/NAD(P)-binding domain"/>
    <property type="match status" value="1"/>
</dbReference>
<evidence type="ECO:0000256" key="1">
    <source>
        <dbReference type="ARBA" id="ARBA00007992"/>
    </source>
</evidence>
<evidence type="ECO:0000313" key="7">
    <source>
        <dbReference type="EMBL" id="KIK54674.1"/>
    </source>
</evidence>
<dbReference type="GO" id="GO:0071949">
    <property type="term" value="F:FAD binding"/>
    <property type="evidence" value="ECO:0007669"/>
    <property type="project" value="InterPro"/>
</dbReference>
<dbReference type="GO" id="GO:0004497">
    <property type="term" value="F:monooxygenase activity"/>
    <property type="evidence" value="ECO:0007669"/>
    <property type="project" value="UniProtKB-KW"/>
</dbReference>
<dbReference type="PANTHER" id="PTHR13789:SF306">
    <property type="entry name" value="HYDROXYLASE, PUTATIVE-RELATED"/>
    <property type="match status" value="1"/>
</dbReference>
<dbReference type="Proteomes" id="UP000053593">
    <property type="component" value="Unassembled WGS sequence"/>
</dbReference>
<dbReference type="Pfam" id="PF01494">
    <property type="entry name" value="FAD_binding_3"/>
    <property type="match status" value="1"/>
</dbReference>
<feature type="domain" description="FAD-binding" evidence="6">
    <location>
        <begin position="20"/>
        <end position="319"/>
    </location>
</feature>
<reference evidence="7 8" key="1">
    <citation type="submission" date="2014-04" db="EMBL/GenBank/DDBJ databases">
        <title>Evolutionary Origins and Diversification of the Mycorrhizal Mutualists.</title>
        <authorList>
            <consortium name="DOE Joint Genome Institute"/>
            <consortium name="Mycorrhizal Genomics Consortium"/>
            <person name="Kohler A."/>
            <person name="Kuo A."/>
            <person name="Nagy L.G."/>
            <person name="Floudas D."/>
            <person name="Copeland A."/>
            <person name="Barry K.W."/>
            <person name="Cichocki N."/>
            <person name="Veneault-Fourrey C."/>
            <person name="LaButti K."/>
            <person name="Lindquist E.A."/>
            <person name="Lipzen A."/>
            <person name="Lundell T."/>
            <person name="Morin E."/>
            <person name="Murat C."/>
            <person name="Riley R."/>
            <person name="Ohm R."/>
            <person name="Sun H."/>
            <person name="Tunlid A."/>
            <person name="Henrissat B."/>
            <person name="Grigoriev I.V."/>
            <person name="Hibbett D.S."/>
            <person name="Martin F."/>
        </authorList>
    </citation>
    <scope>NUCLEOTIDE SEQUENCE [LARGE SCALE GENOMIC DNA]</scope>
    <source>
        <strain evidence="7 8">FD-317 M1</strain>
    </source>
</reference>
<keyword evidence="2" id="KW-0285">Flavoprotein</keyword>
<proteinExistence type="inferred from homology"/>
<dbReference type="PANTHER" id="PTHR13789">
    <property type="entry name" value="MONOOXYGENASE"/>
    <property type="match status" value="1"/>
</dbReference>
<dbReference type="SUPFAM" id="SSF51905">
    <property type="entry name" value="FAD/NAD(P)-binding domain"/>
    <property type="match status" value="1"/>
</dbReference>
<sequence>MALEAAFISSLVLHGDTQAAAIALRREGHQVTVIEKDKTLDEGTNEGCRIPPNLYKILCEWGLEAELQKISSRLETTNVLSYQTGAYLGGIQWDQEVLDETRGELRLTSYSALRALLCHKALSEGTCVRFGARAISIDSACPSVTLDGGDIIRANVVVGADGVDGLARRCISGTQPREEEEGGEVLKAFSTSIPKRYLLSDPKLAYLNHRRENDMLIWIGHDYSALGFASGNDFFLCVYGFNSSAEDLRYTLRGADPSLRRFCSVTSLACTSLKHEHVLDNWVKEKLVVIGDAAHPLPPSSGQRCALSVEDGAVLGKLFSITGSRSSPLLPYIPTLLAAFHSIRYSRCASIQTKELGLVHYMTMPGVSNAEPDVREQGIWAKRDEAGIIVVPVKTGMPEYYASSFSEEDTDSEFEEESAFSWLVHWDSESTGERGVSPEWVEIVETFGYEAKEEAEEWWATWGRFRNPGVWNGEWGVMVDDEGAAIMGSLGLEISRSSSSLVSNMSFSSSYQSSYPYSLVINPSFSSDSFSSISSNSLSDHDSELLTEFDWHYATTAMSSGFQHGGCCLLI</sequence>
<keyword evidence="8" id="KW-1185">Reference proteome</keyword>